<keyword evidence="1" id="KW-0175">Coiled coil</keyword>
<gene>
    <name evidence="2" type="ORF">MiSe_62570</name>
</gene>
<evidence type="ECO:0000313" key="2">
    <source>
        <dbReference type="EMBL" id="GET41445.1"/>
    </source>
</evidence>
<feature type="coiled-coil region" evidence="1">
    <location>
        <begin position="111"/>
        <end position="184"/>
    </location>
</feature>
<comment type="caution">
    <text evidence="2">The sequence shown here is derived from an EMBL/GenBank/DDBJ whole genome shotgun (WGS) entry which is preliminary data.</text>
</comment>
<dbReference type="PANTHER" id="PTHR34714:SF2">
    <property type="entry name" value="EGF-LIKE DOMAIN-CONTAINING PROTEIN"/>
    <property type="match status" value="1"/>
</dbReference>
<reference evidence="2" key="1">
    <citation type="submission" date="2019-10" db="EMBL/GenBank/DDBJ databases">
        <title>Draft genome sequece of Microseira wollei NIES-4236.</title>
        <authorList>
            <person name="Yamaguchi H."/>
            <person name="Suzuki S."/>
            <person name="Kawachi M."/>
        </authorList>
    </citation>
    <scope>NUCLEOTIDE SEQUENCE</scope>
    <source>
        <strain evidence="2">NIES-4236</strain>
    </source>
</reference>
<dbReference type="EMBL" id="BLAY01000122">
    <property type="protein sequence ID" value="GET41445.1"/>
    <property type="molecule type" value="Genomic_DNA"/>
</dbReference>
<organism evidence="2 3">
    <name type="scientific">Microseira wollei NIES-4236</name>
    <dbReference type="NCBI Taxonomy" id="2530354"/>
    <lineage>
        <taxon>Bacteria</taxon>
        <taxon>Bacillati</taxon>
        <taxon>Cyanobacteriota</taxon>
        <taxon>Cyanophyceae</taxon>
        <taxon>Oscillatoriophycideae</taxon>
        <taxon>Aerosakkonematales</taxon>
        <taxon>Aerosakkonemataceae</taxon>
        <taxon>Microseira</taxon>
    </lineage>
</organism>
<sequence>MQTFQEAYVKMQTEVDTAINMFHWISNNAQLNWSEDTNHQMRSIGVQAAAMANYLGRPANIKYVPLLNLSTQINTIRAYLADSQSIEDKYNQFLTITESFETRQSTARLFKQEVDAKIENTRNLIANAKNQLQEAQAHYQVNLKNFQHQSSGLDQSKTELPGPMAMAREELERALERKREQAIQEAMFAVIGAVGSLAEAAGGSAASGPAAVGKLAQVIEQINKVIELIEKINKVVETIDKIMKLVDAIEQNQALPDANFQIPNIEDSQQLRKSDWQALREEWDSGFNPYITDDILGPAMSNYRAQGRILFIYGEALTESRQSMAGLNNTIAQLVMQIQVYQAQKSKIDDFVNLEQEDEEVYKQVAFLLRQQYFDVKRRLLLQLQDYKDAFRYWALQEPQSTGYDLNTDIKSISISQIQNELNIAKQNLNRKTAVICHISCDISQNADDKSIGTVSQFQTWRENNFATNYNPVFRIPIQLSETETVNPHEFDRYDRVRIMQIEVLFEGLEDIAANLDKVYHLNILNTGSYSDRLTNNGKSVYWNFKSQKNLSEEYSAHVRSLKDNEKSSRNSVVNMRPEAYSSFLTLETSQDSNPLGGFYEPTAFTTWIITVVDAGDNKIIDWSGVTSLKLRLYGTAMGSN</sequence>
<dbReference type="PANTHER" id="PTHR34714">
    <property type="entry name" value="EGF-LIKE DOMAIN-CONTAINING PROTEIN"/>
    <property type="match status" value="1"/>
</dbReference>
<dbReference type="AlphaFoldDB" id="A0AAV3XK80"/>
<dbReference type="Proteomes" id="UP001050975">
    <property type="component" value="Unassembled WGS sequence"/>
</dbReference>
<proteinExistence type="predicted"/>
<accession>A0AAV3XK80</accession>
<evidence type="ECO:0000256" key="1">
    <source>
        <dbReference type="SAM" id="Coils"/>
    </source>
</evidence>
<name>A0AAV3XK80_9CYAN</name>
<evidence type="ECO:0008006" key="4">
    <source>
        <dbReference type="Google" id="ProtNLM"/>
    </source>
</evidence>
<keyword evidence="3" id="KW-1185">Reference proteome</keyword>
<evidence type="ECO:0000313" key="3">
    <source>
        <dbReference type="Proteomes" id="UP001050975"/>
    </source>
</evidence>
<protein>
    <recommendedName>
        <fullName evidence="4">Tc toxin complex TcA C-terminal TcB-binding domain-containing protein</fullName>
    </recommendedName>
</protein>